<keyword evidence="1" id="KW-0175">Coiled coil</keyword>
<keyword evidence="3" id="KW-1185">Reference proteome</keyword>
<proteinExistence type="predicted"/>
<name>A0ABZ3J6D0_SPOA4</name>
<evidence type="ECO:0000313" key="2">
    <source>
        <dbReference type="EMBL" id="XFO73952.1"/>
    </source>
</evidence>
<dbReference type="InterPro" id="IPR009636">
    <property type="entry name" value="SCAF"/>
</dbReference>
<gene>
    <name evidence="2" type="ORF">SPACI_040600</name>
</gene>
<evidence type="ECO:0000256" key="1">
    <source>
        <dbReference type="SAM" id="Coils"/>
    </source>
</evidence>
<reference evidence="2" key="1">
    <citation type="submission" date="2024-05" db="EMBL/GenBank/DDBJ databases">
        <title>Isolation and characterization of Sporomusa carbonis sp. nov., a carboxydotrophic hydrogenogen in the genus of Sporomusa isolated from a charcoal burning pile.</title>
        <authorList>
            <person name="Boeer T."/>
            <person name="Rosenbaum F."/>
            <person name="Eysell L."/>
            <person name="Mueller V."/>
            <person name="Daniel R."/>
            <person name="Poehlein A."/>
        </authorList>
    </citation>
    <scope>NUCLEOTIDE SEQUENCE [LARGE SCALE GENOMIC DNA]</scope>
    <source>
        <strain evidence="2">DSM 3132</strain>
    </source>
</reference>
<evidence type="ECO:0008006" key="4">
    <source>
        <dbReference type="Google" id="ProtNLM"/>
    </source>
</evidence>
<feature type="coiled-coil region" evidence="1">
    <location>
        <begin position="43"/>
        <end position="92"/>
    </location>
</feature>
<dbReference type="Proteomes" id="UP000216052">
    <property type="component" value="Chromosome"/>
</dbReference>
<accession>A0ABZ3J6D0</accession>
<organism evidence="2 3">
    <name type="scientific">Sporomusa acidovorans (strain ATCC 49682 / DSM 3132 / Mol)</name>
    <dbReference type="NCBI Taxonomy" id="1123286"/>
    <lineage>
        <taxon>Bacteria</taxon>
        <taxon>Bacillati</taxon>
        <taxon>Bacillota</taxon>
        <taxon>Negativicutes</taxon>
        <taxon>Selenomonadales</taxon>
        <taxon>Sporomusaceae</taxon>
        <taxon>Sporomusa</taxon>
    </lineage>
</organism>
<sequence>MTKEQLIALGLDEATATKIAAASAEELKGYVIKSEHEKVTTANTQLETDIKTRDKQLEELKKVDAAGMQKKIEELQETNKTTTAEFEAKIKQIQIDSAVTTALTGAKAKNLKAVRALLDLDKAELDGETVKGLAEQIKKLQDGEDTKFLFDSATPTKFKGVKPPDGTDKKYPTDKKPSEMTYTELCVYMEANPGAEI</sequence>
<dbReference type="EMBL" id="CP155571">
    <property type="protein sequence ID" value="XFO73952.1"/>
    <property type="molecule type" value="Genomic_DNA"/>
</dbReference>
<protein>
    <recommendedName>
        <fullName evidence="4">Phage minor structural protein GP20</fullName>
    </recommendedName>
</protein>
<dbReference type="Pfam" id="PF06810">
    <property type="entry name" value="Phage_scaffold"/>
    <property type="match status" value="1"/>
</dbReference>
<dbReference type="RefSeq" id="WP_093797242.1">
    <property type="nucleotide sequence ID" value="NZ_CP155571.1"/>
</dbReference>
<evidence type="ECO:0000313" key="3">
    <source>
        <dbReference type="Proteomes" id="UP000216052"/>
    </source>
</evidence>